<dbReference type="GO" id="GO:0016020">
    <property type="term" value="C:membrane"/>
    <property type="evidence" value="ECO:0007669"/>
    <property type="project" value="UniProtKB-SubCell"/>
</dbReference>
<dbReference type="PANTHER" id="PTHR33048:SF129">
    <property type="entry name" value="INTEGRAL MEMBRANE PROTEIN-RELATED"/>
    <property type="match status" value="1"/>
</dbReference>
<feature type="transmembrane region" description="Helical" evidence="7">
    <location>
        <begin position="139"/>
        <end position="165"/>
    </location>
</feature>
<dbReference type="VEuPathDB" id="FungiDB:CIMG_06692"/>
<evidence type="ECO:0000256" key="1">
    <source>
        <dbReference type="ARBA" id="ARBA00004141"/>
    </source>
</evidence>
<dbReference type="Pfam" id="PF20684">
    <property type="entry name" value="Fung_rhodopsin"/>
    <property type="match status" value="1"/>
</dbReference>
<feature type="domain" description="Rhodopsin" evidence="8">
    <location>
        <begin position="44"/>
        <end position="283"/>
    </location>
</feature>
<dbReference type="OMA" id="HIWDFKF"/>
<reference evidence="10" key="1">
    <citation type="journal article" date="2009" name="Genome Res.">
        <title>Comparative genomic analyses of the human fungal pathogens Coccidioides and their relatives.</title>
        <authorList>
            <person name="Sharpton T.J."/>
            <person name="Stajich J.E."/>
            <person name="Rounsley S.D."/>
            <person name="Gardner M.J."/>
            <person name="Wortman J.R."/>
            <person name="Jordar V.S."/>
            <person name="Maiti R."/>
            <person name="Kodira C.D."/>
            <person name="Neafsey D.E."/>
            <person name="Zeng Q."/>
            <person name="Hung C.-Y."/>
            <person name="McMahan C."/>
            <person name="Muszewska A."/>
            <person name="Grynberg M."/>
            <person name="Mandel M.A."/>
            <person name="Kellner E.M."/>
            <person name="Barker B.M."/>
            <person name="Galgiani J.N."/>
            <person name="Orbach M.J."/>
            <person name="Kirkland T.N."/>
            <person name="Cole G.T."/>
            <person name="Henn M.R."/>
            <person name="Birren B.W."/>
            <person name="Taylor J.W."/>
        </authorList>
    </citation>
    <scope>NUCLEOTIDE SEQUENCE [LARGE SCALE GENOMIC DNA]</scope>
    <source>
        <strain evidence="10">RS</strain>
    </source>
</reference>
<evidence type="ECO:0000256" key="4">
    <source>
        <dbReference type="ARBA" id="ARBA00023136"/>
    </source>
</evidence>
<reference evidence="10" key="2">
    <citation type="journal article" date="2010" name="Genome Res.">
        <title>Population genomic sequencing of Coccidioides fungi reveals recent hybridization and transposon control.</title>
        <authorList>
            <person name="Neafsey D.E."/>
            <person name="Barker B.M."/>
            <person name="Sharpton T.J."/>
            <person name="Stajich J.E."/>
            <person name="Park D.J."/>
            <person name="Whiston E."/>
            <person name="Hung C.-Y."/>
            <person name="McMahan C."/>
            <person name="White J."/>
            <person name="Sykes S."/>
            <person name="Heiman D."/>
            <person name="Young S."/>
            <person name="Zeng Q."/>
            <person name="Abouelleil A."/>
            <person name="Aftuck L."/>
            <person name="Bessette D."/>
            <person name="Brown A."/>
            <person name="FitzGerald M."/>
            <person name="Lui A."/>
            <person name="Macdonald J.P."/>
            <person name="Priest M."/>
            <person name="Orbach M.J."/>
            <person name="Galgiani J.N."/>
            <person name="Kirkland T.N."/>
            <person name="Cole G.T."/>
            <person name="Birren B.W."/>
            <person name="Henn M.R."/>
            <person name="Taylor J.W."/>
            <person name="Rounsley S.D."/>
        </authorList>
    </citation>
    <scope>GENOME REANNOTATION</scope>
    <source>
        <strain evidence="10">RS</strain>
    </source>
</reference>
<dbReference type="InterPro" id="IPR052337">
    <property type="entry name" value="SAT4-like"/>
</dbReference>
<gene>
    <name evidence="9" type="ORF">CIMG_06692</name>
</gene>
<dbReference type="AlphaFoldDB" id="A0A0E1S218"/>
<keyword evidence="2 7" id="KW-0812">Transmembrane</keyword>
<evidence type="ECO:0000256" key="2">
    <source>
        <dbReference type="ARBA" id="ARBA00022692"/>
    </source>
</evidence>
<proteinExistence type="inferred from homology"/>
<feature type="transmembrane region" description="Helical" evidence="7">
    <location>
        <begin position="105"/>
        <end position="127"/>
    </location>
</feature>
<evidence type="ECO:0000256" key="6">
    <source>
        <dbReference type="SAM" id="MobiDB-lite"/>
    </source>
</evidence>
<dbReference type="InterPro" id="IPR049326">
    <property type="entry name" value="Rhodopsin_dom_fungi"/>
</dbReference>
<evidence type="ECO:0000313" key="9">
    <source>
        <dbReference type="EMBL" id="EAS31213.2"/>
    </source>
</evidence>
<feature type="compositionally biased region" description="Polar residues" evidence="6">
    <location>
        <begin position="323"/>
        <end position="343"/>
    </location>
</feature>
<feature type="transmembrane region" description="Helical" evidence="7">
    <location>
        <begin position="60"/>
        <end position="85"/>
    </location>
</feature>
<feature type="transmembrane region" description="Helical" evidence="7">
    <location>
        <begin position="27"/>
        <end position="48"/>
    </location>
</feature>
<keyword evidence="10" id="KW-1185">Reference proteome</keyword>
<accession>A0A0E1S218</accession>
<dbReference type="Proteomes" id="UP000001261">
    <property type="component" value="Unassembled WGS sequence"/>
</dbReference>
<feature type="transmembrane region" description="Helical" evidence="7">
    <location>
        <begin position="185"/>
        <end position="205"/>
    </location>
</feature>
<evidence type="ECO:0000313" key="10">
    <source>
        <dbReference type="Proteomes" id="UP000001261"/>
    </source>
</evidence>
<evidence type="ECO:0000256" key="7">
    <source>
        <dbReference type="SAM" id="Phobius"/>
    </source>
</evidence>
<dbReference type="OrthoDB" id="5329176at2759"/>
<feature type="region of interest" description="Disordered" evidence="6">
    <location>
        <begin position="323"/>
        <end position="360"/>
    </location>
</feature>
<dbReference type="EMBL" id="GG704912">
    <property type="protein sequence ID" value="EAS31213.2"/>
    <property type="molecule type" value="Genomic_DNA"/>
</dbReference>
<feature type="transmembrane region" description="Helical" evidence="7">
    <location>
        <begin position="217"/>
        <end position="238"/>
    </location>
</feature>
<evidence type="ECO:0000259" key="8">
    <source>
        <dbReference type="Pfam" id="PF20684"/>
    </source>
</evidence>
<comment type="similarity">
    <text evidence="5">Belongs to the SAT4 family.</text>
</comment>
<dbReference type="PANTHER" id="PTHR33048">
    <property type="entry name" value="PTH11-LIKE INTEGRAL MEMBRANE PROTEIN (AFU_ORTHOLOGUE AFUA_5G11245)"/>
    <property type="match status" value="1"/>
</dbReference>
<keyword evidence="3 7" id="KW-1133">Transmembrane helix</keyword>
<dbReference type="RefSeq" id="XP_001242796.2">
    <property type="nucleotide sequence ID" value="XM_001242795.2"/>
</dbReference>
<comment type="subcellular location">
    <subcellularLocation>
        <location evidence="1">Membrane</location>
        <topology evidence="1">Multi-pass membrane protein</topology>
    </subcellularLocation>
</comment>
<dbReference type="KEGG" id="cim:CIMG_06692"/>
<organism evidence="9 10">
    <name type="scientific">Coccidioides immitis (strain RS)</name>
    <name type="common">Valley fever fungus</name>
    <dbReference type="NCBI Taxonomy" id="246410"/>
    <lineage>
        <taxon>Eukaryota</taxon>
        <taxon>Fungi</taxon>
        <taxon>Dikarya</taxon>
        <taxon>Ascomycota</taxon>
        <taxon>Pezizomycotina</taxon>
        <taxon>Eurotiomycetes</taxon>
        <taxon>Eurotiomycetidae</taxon>
        <taxon>Onygenales</taxon>
        <taxon>Onygenaceae</taxon>
        <taxon>Coccidioides</taxon>
    </lineage>
</organism>
<evidence type="ECO:0000256" key="5">
    <source>
        <dbReference type="ARBA" id="ARBA00038359"/>
    </source>
</evidence>
<keyword evidence="4 7" id="KW-0472">Membrane</keyword>
<dbReference type="InParanoid" id="A0A0E1S218"/>
<evidence type="ECO:0000256" key="3">
    <source>
        <dbReference type="ARBA" id="ARBA00022989"/>
    </source>
</evidence>
<sequence length="360" mass="41365">MRHPPPEVIASWPTPNYVNPEFQGPQLAVVSITLLVISFVVVFLRMYVRIWIRRSAGWDDWLMLLVLPILLSTSVISIIATRYGWGIHIWDNKKEWFRPSRISSWSSEVLYVLLITLLKISILLSYLRFLTTRTSRFITWAMVGVMVAWFIAYEVIMLLNCIPLQDYWENPTPDAKCIDEFGKLFSSAITNFVTDFVVLLLPIPTLWTLRLPIRDKIVLVALMSLGFTACAAAAIKVYYSYKAVLLTYDVTWEGYGVWLWSDVEINLAVISPSVPILRPLAQRYFPRLGFRSMPQSSDRTPNRSSFKATRAIYRQDTIQQIIDDSPDHTSSTEAFQMSPSPISVIQPKQGRRPSNDWSEC</sequence>
<protein>
    <recommendedName>
        <fullName evidence="8">Rhodopsin domain-containing protein</fullName>
    </recommendedName>
</protein>
<name>A0A0E1S218_COCIM</name>
<dbReference type="GeneID" id="4561841"/>